<comment type="subcellular location">
    <subcellularLocation>
        <location evidence="1">Membrane</location>
        <topology evidence="1">Multi-pass membrane protein</topology>
    </subcellularLocation>
</comment>
<dbReference type="Proteomes" id="UP000239563">
    <property type="component" value="Chromosome III"/>
</dbReference>
<feature type="region of interest" description="Disordered" evidence="5">
    <location>
        <begin position="665"/>
        <end position="690"/>
    </location>
</feature>
<feature type="transmembrane region" description="Helical" evidence="6">
    <location>
        <begin position="554"/>
        <end position="576"/>
    </location>
</feature>
<feature type="region of interest" description="Disordered" evidence="5">
    <location>
        <begin position="1031"/>
        <end position="1051"/>
    </location>
</feature>
<dbReference type="PANTHER" id="PTHR23507">
    <property type="entry name" value="ZGC:174356"/>
    <property type="match status" value="1"/>
</dbReference>
<evidence type="ECO:0000256" key="5">
    <source>
        <dbReference type="SAM" id="MobiDB-lite"/>
    </source>
</evidence>
<feature type="transmembrane region" description="Helical" evidence="6">
    <location>
        <begin position="963"/>
        <end position="983"/>
    </location>
</feature>
<keyword evidence="2 6" id="KW-0812">Transmembrane</keyword>
<feature type="region of interest" description="Disordered" evidence="5">
    <location>
        <begin position="248"/>
        <end position="271"/>
    </location>
</feature>
<evidence type="ECO:0000256" key="4">
    <source>
        <dbReference type="ARBA" id="ARBA00023136"/>
    </source>
</evidence>
<evidence type="ECO:0000256" key="1">
    <source>
        <dbReference type="ARBA" id="ARBA00004141"/>
    </source>
</evidence>
<sequence>MSSPSASSSAAAAAAPKPPHRLVVKPLAKHLTIATTINGRKRTLVDTNDALQLAETNYPVRFYFPRDALQWSFALKPSDHAETYCPFKGFAQYHDVAEAGSRIPDLKAAIWSYATPFSTSDALDIRGHFCLAAPSDQFQVKLDGRNITADDARTINDQLLAASPSDVASPCLPRHVLHQEHRSRATARSTSATLQPPSMKRSVSSSSSTAPPDSFPISLPLGGELEIDSTNPVLADMLYRLDDQAHHDERHPHHQHQTQHANGADTAAHGTDATTAAPIDDHLLWFKGQPWYRRPSEKWLRPFAFLIAMAGGMCMGPKLELLNMLVCEQVLGDTYVGGGDVIVPQPSLNTTAQASHRDSATHQPIHLDTFQPWTAPGVGEASHHDAVTLYLAALDQPNSTVIPVPRRPSKACFASPEVQSSLATLQLLMTLSMGILAALTTGFWSNLSSRRGRLPVLRISMASIVFTDVVILTAALVPRSKLPFGYSFLVLGTTVEGLLGGYSASIAIHQSYISDVTPSGTRAHIFAHFMGIVYAGLAVGPTLGGLIVKHTGNLLAPFWFALAMHLLYVLGVFFFIPESTSKQFRAKALHEYNESRAEMKRKVDERKSAEQQPLLGSRAWQGARKPLKKRAWTRVKVMFMSSILYAPLEPLTFLLPKKVVVDDEAEESADQTGSSGVSTPRANALAPPEASASHISVSRVEPKTRYDYNLSFLSLTYFTETSIYGIMAYKLQYAQEQFIWGSAELGMYLTFLSVARVLALTAILPLVIKLLHRPVKALRLPQDGPPVEEEQTLAPDSRRHSTLDDEGRPHRRMSSYGATGQSSPIDSGEEEEEEEEEDNGEWDETKKSVEELWTLRAKHLRLIHDSKFDLKLVKISVIVNTISYAMLIFSNTPELFYLATALTSLGGGGGAAMSSLALALLKSPADAGKLFGAWSITSAISGTVVGPILFAEVFKRTTKTFPPAIFVVGTGLFVVSFLLLCGVKVRKPISLPALPARPHPAPATEERAEADTATHKSAYRSSTFKGAYTMKTAKPGGGKAASSRPGLPAFE</sequence>
<feature type="transmembrane region" description="Helical" evidence="6">
    <location>
        <begin position="525"/>
        <end position="548"/>
    </location>
</feature>
<dbReference type="Gene3D" id="1.20.1250.20">
    <property type="entry name" value="MFS general substrate transporter like domains"/>
    <property type="match status" value="2"/>
</dbReference>
<feature type="transmembrane region" description="Helical" evidence="6">
    <location>
        <begin position="895"/>
        <end position="919"/>
    </location>
</feature>
<name>A0A2N8UAI8_9BASI</name>
<dbReference type="InterPro" id="IPR038694">
    <property type="entry name" value="DUF427_sf"/>
</dbReference>
<feature type="compositionally biased region" description="Low complexity" evidence="5">
    <location>
        <begin position="260"/>
        <end position="271"/>
    </location>
</feature>
<dbReference type="EMBL" id="LT795056">
    <property type="protein sequence ID" value="SJX62024.1"/>
    <property type="molecule type" value="Genomic_DNA"/>
</dbReference>
<feature type="transmembrane region" description="Helical" evidence="6">
    <location>
        <begin position="931"/>
        <end position="951"/>
    </location>
</feature>
<feature type="region of interest" description="Disordered" evidence="5">
    <location>
        <begin position="994"/>
        <end position="1018"/>
    </location>
</feature>
<feature type="region of interest" description="Disordered" evidence="5">
    <location>
        <begin position="178"/>
        <end position="217"/>
    </location>
</feature>
<keyword evidence="3 6" id="KW-1133">Transmembrane helix</keyword>
<dbReference type="SUPFAM" id="SSF103473">
    <property type="entry name" value="MFS general substrate transporter"/>
    <property type="match status" value="2"/>
</dbReference>
<evidence type="ECO:0000256" key="3">
    <source>
        <dbReference type="ARBA" id="ARBA00022989"/>
    </source>
</evidence>
<dbReference type="PANTHER" id="PTHR23507:SF1">
    <property type="entry name" value="FI18259P1-RELATED"/>
    <property type="match status" value="1"/>
</dbReference>
<evidence type="ECO:0000256" key="6">
    <source>
        <dbReference type="SAM" id="Phobius"/>
    </source>
</evidence>
<dbReference type="Gene3D" id="2.170.150.40">
    <property type="entry name" value="Domain of unknown function (DUF427)"/>
    <property type="match status" value="1"/>
</dbReference>
<feature type="compositionally biased region" description="Basic and acidic residues" evidence="5">
    <location>
        <begin position="1004"/>
        <end position="1014"/>
    </location>
</feature>
<dbReference type="AlphaFoldDB" id="A0A2N8UAI8"/>
<dbReference type="GO" id="GO:0016020">
    <property type="term" value="C:membrane"/>
    <property type="evidence" value="ECO:0007669"/>
    <property type="project" value="UniProtKB-SubCell"/>
</dbReference>
<dbReference type="InterPro" id="IPR036259">
    <property type="entry name" value="MFS_trans_sf"/>
</dbReference>
<dbReference type="Pfam" id="PF07690">
    <property type="entry name" value="MFS_1"/>
    <property type="match status" value="1"/>
</dbReference>
<feature type="compositionally biased region" description="Polar residues" evidence="5">
    <location>
        <begin position="816"/>
        <end position="825"/>
    </location>
</feature>
<evidence type="ECO:0000256" key="2">
    <source>
        <dbReference type="ARBA" id="ARBA00022692"/>
    </source>
</evidence>
<accession>A0A2N8UAI8</accession>
<feature type="compositionally biased region" description="Basic and acidic residues" evidence="5">
    <location>
        <begin position="796"/>
        <end position="808"/>
    </location>
</feature>
<feature type="compositionally biased region" description="Polar residues" evidence="5">
    <location>
        <begin position="670"/>
        <end position="681"/>
    </location>
</feature>
<protein>
    <recommendedName>
        <fullName evidence="7">DUF427 domain-containing protein</fullName>
    </recommendedName>
</protein>
<reference evidence="8 9" key="1">
    <citation type="submission" date="2017-02" db="EMBL/GenBank/DDBJ databases">
        <authorList>
            <person name="Peterson S.W."/>
        </authorList>
    </citation>
    <scope>NUCLEOTIDE SEQUENCE [LARGE SCALE GENOMIC DNA]</scope>
    <source>
        <strain evidence="8 9">SRS1_H2-8</strain>
    </source>
</reference>
<evidence type="ECO:0000313" key="8">
    <source>
        <dbReference type="EMBL" id="SJX62024.1"/>
    </source>
</evidence>
<feature type="domain" description="DUF427" evidence="7">
    <location>
        <begin position="41"/>
        <end position="131"/>
    </location>
</feature>
<dbReference type="InterPro" id="IPR011701">
    <property type="entry name" value="MFS"/>
</dbReference>
<keyword evidence="4 6" id="KW-0472">Membrane</keyword>
<feature type="transmembrane region" description="Helical" evidence="6">
    <location>
        <begin position="708"/>
        <end position="727"/>
    </location>
</feature>
<feature type="compositionally biased region" description="Acidic residues" evidence="5">
    <location>
        <begin position="827"/>
        <end position="842"/>
    </location>
</feature>
<dbReference type="Pfam" id="PF04248">
    <property type="entry name" value="NTP_transf_9"/>
    <property type="match status" value="1"/>
</dbReference>
<feature type="transmembrane region" description="Helical" evidence="6">
    <location>
        <begin position="747"/>
        <end position="771"/>
    </location>
</feature>
<dbReference type="InterPro" id="IPR007361">
    <property type="entry name" value="DUF427"/>
</dbReference>
<feature type="region of interest" description="Disordered" evidence="5">
    <location>
        <begin position="780"/>
        <end position="845"/>
    </location>
</feature>
<feature type="compositionally biased region" description="Low complexity" evidence="5">
    <location>
        <begin position="186"/>
        <end position="216"/>
    </location>
</feature>
<evidence type="ECO:0000313" key="9">
    <source>
        <dbReference type="Proteomes" id="UP000239563"/>
    </source>
</evidence>
<feature type="transmembrane region" description="Helical" evidence="6">
    <location>
        <begin position="456"/>
        <end position="478"/>
    </location>
</feature>
<evidence type="ECO:0000259" key="7">
    <source>
        <dbReference type="Pfam" id="PF04248"/>
    </source>
</evidence>
<organism evidence="8 9">
    <name type="scientific">Sporisorium reilianum f. sp. reilianum</name>
    <dbReference type="NCBI Taxonomy" id="72559"/>
    <lineage>
        <taxon>Eukaryota</taxon>
        <taxon>Fungi</taxon>
        <taxon>Dikarya</taxon>
        <taxon>Basidiomycota</taxon>
        <taxon>Ustilaginomycotina</taxon>
        <taxon>Ustilaginomycetes</taxon>
        <taxon>Ustilaginales</taxon>
        <taxon>Ustilaginaceae</taxon>
        <taxon>Sporisorium</taxon>
    </lineage>
</organism>
<feature type="transmembrane region" description="Helical" evidence="6">
    <location>
        <begin position="422"/>
        <end position="444"/>
    </location>
</feature>
<gene>
    <name evidence="8" type="ORF">SRS1_10652</name>
</gene>
<proteinExistence type="predicted"/>
<dbReference type="GO" id="GO:0022857">
    <property type="term" value="F:transmembrane transporter activity"/>
    <property type="evidence" value="ECO:0007669"/>
    <property type="project" value="InterPro"/>
</dbReference>
<feature type="transmembrane region" description="Helical" evidence="6">
    <location>
        <begin position="484"/>
        <end position="504"/>
    </location>
</feature>